<dbReference type="Proteomes" id="UP000001812">
    <property type="component" value="Chromosome II"/>
</dbReference>
<evidence type="ECO:0000313" key="1">
    <source>
        <dbReference type="EMBL" id="EET04714.1"/>
    </source>
</evidence>
<proteinExistence type="predicted"/>
<gene>
    <name evidence="1" type="ORF">BURPS1710A_A2005</name>
</gene>
<reference evidence="1" key="1">
    <citation type="submission" date="2009-05" db="EMBL/GenBank/DDBJ databases">
        <authorList>
            <person name="Harkins D.M."/>
            <person name="DeShazer D."/>
            <person name="Woods D.E."/>
            <person name="Brinkac L.M."/>
            <person name="Brown K.A."/>
            <person name="Hung G.C."/>
            <person name="Tuanyok A."/>
            <person name="Zhang B."/>
            <person name="Nierman W.C."/>
        </authorList>
    </citation>
    <scope>NUCLEOTIDE SEQUENCE [LARGE SCALE GENOMIC DNA]</scope>
    <source>
        <strain evidence="1">1710a</strain>
    </source>
</reference>
<dbReference type="GeneID" id="93064235"/>
<dbReference type="RefSeq" id="WP_004529231.1">
    <property type="nucleotide sequence ID" value="NZ_CM000833.1"/>
</dbReference>
<organism evidence="1">
    <name type="scientific">Burkholderia pseudomallei 1710a</name>
    <dbReference type="NCBI Taxonomy" id="320371"/>
    <lineage>
        <taxon>Bacteria</taxon>
        <taxon>Pseudomonadati</taxon>
        <taxon>Pseudomonadota</taxon>
        <taxon>Betaproteobacteria</taxon>
        <taxon>Burkholderiales</taxon>
        <taxon>Burkholderiaceae</taxon>
        <taxon>Burkholderia</taxon>
        <taxon>pseudomallei group</taxon>
    </lineage>
</organism>
<dbReference type="AlphaFoldDB" id="A0A0E1VX19"/>
<dbReference type="HOGENOM" id="CLU_188935_0_0_4"/>
<sequence>MMTGHRPERSGERVAQQTRDAAFAFASAGKRKVRRTIVFRHDYLVTEANASGLPRSGSASRLTPN</sequence>
<name>A0A0E1VX19_BURPE</name>
<accession>A0A0E1VX19</accession>
<protein>
    <submittedName>
        <fullName evidence="1">Uncharacterized protein</fullName>
    </submittedName>
</protein>
<dbReference type="EMBL" id="CM000833">
    <property type="protein sequence ID" value="EET04714.1"/>
    <property type="molecule type" value="Genomic_DNA"/>
</dbReference>